<dbReference type="InterPro" id="IPR036397">
    <property type="entry name" value="RNaseH_sf"/>
</dbReference>
<evidence type="ECO:0000259" key="1">
    <source>
        <dbReference type="Pfam" id="PF13358"/>
    </source>
</evidence>
<feature type="domain" description="Tc1-like transposase DDE" evidence="1">
    <location>
        <begin position="145"/>
        <end position="233"/>
    </location>
</feature>
<feature type="non-terminal residue" evidence="2">
    <location>
        <position position="1"/>
    </location>
</feature>
<dbReference type="GO" id="GO:0003676">
    <property type="term" value="F:nucleic acid binding"/>
    <property type="evidence" value="ECO:0007669"/>
    <property type="project" value="InterPro"/>
</dbReference>
<dbReference type="Pfam" id="PF13358">
    <property type="entry name" value="DDE_3"/>
    <property type="match status" value="1"/>
</dbReference>
<dbReference type="OrthoDB" id="5410680at2759"/>
<dbReference type="EMBL" id="ML119905">
    <property type="protein sequence ID" value="RPA71713.1"/>
    <property type="molecule type" value="Genomic_DNA"/>
</dbReference>
<gene>
    <name evidence="2" type="ORF">BJ508DRAFT_217781</name>
</gene>
<evidence type="ECO:0000313" key="3">
    <source>
        <dbReference type="Proteomes" id="UP000275078"/>
    </source>
</evidence>
<dbReference type="InterPro" id="IPR038717">
    <property type="entry name" value="Tc1-like_DDE_dom"/>
</dbReference>
<dbReference type="STRING" id="1160509.A0A3N4HB81"/>
<keyword evidence="3" id="KW-1185">Reference proteome</keyword>
<accession>A0A3N4HB81</accession>
<reference evidence="2 3" key="1">
    <citation type="journal article" date="2018" name="Nat. Ecol. Evol.">
        <title>Pezizomycetes genomes reveal the molecular basis of ectomycorrhizal truffle lifestyle.</title>
        <authorList>
            <person name="Murat C."/>
            <person name="Payen T."/>
            <person name="Noel B."/>
            <person name="Kuo A."/>
            <person name="Morin E."/>
            <person name="Chen J."/>
            <person name="Kohler A."/>
            <person name="Krizsan K."/>
            <person name="Balestrini R."/>
            <person name="Da Silva C."/>
            <person name="Montanini B."/>
            <person name="Hainaut M."/>
            <person name="Levati E."/>
            <person name="Barry K.W."/>
            <person name="Belfiori B."/>
            <person name="Cichocki N."/>
            <person name="Clum A."/>
            <person name="Dockter R.B."/>
            <person name="Fauchery L."/>
            <person name="Guy J."/>
            <person name="Iotti M."/>
            <person name="Le Tacon F."/>
            <person name="Lindquist E.A."/>
            <person name="Lipzen A."/>
            <person name="Malagnac F."/>
            <person name="Mello A."/>
            <person name="Molinier V."/>
            <person name="Miyauchi S."/>
            <person name="Poulain J."/>
            <person name="Riccioni C."/>
            <person name="Rubini A."/>
            <person name="Sitrit Y."/>
            <person name="Splivallo R."/>
            <person name="Traeger S."/>
            <person name="Wang M."/>
            <person name="Zifcakova L."/>
            <person name="Wipf D."/>
            <person name="Zambonelli A."/>
            <person name="Paolocci F."/>
            <person name="Nowrousian M."/>
            <person name="Ottonello S."/>
            <person name="Baldrian P."/>
            <person name="Spatafora J.W."/>
            <person name="Henrissat B."/>
            <person name="Nagy L.G."/>
            <person name="Aury J.M."/>
            <person name="Wincker P."/>
            <person name="Grigoriev I.V."/>
            <person name="Bonfante P."/>
            <person name="Martin F.M."/>
        </authorList>
    </citation>
    <scope>NUCLEOTIDE SEQUENCE [LARGE SCALE GENOMIC DNA]</scope>
    <source>
        <strain evidence="2 3">RN42</strain>
    </source>
</reference>
<dbReference type="AlphaFoldDB" id="A0A3N4HB81"/>
<name>A0A3N4HB81_ASCIM</name>
<evidence type="ECO:0000313" key="2">
    <source>
        <dbReference type="EMBL" id="RPA71713.1"/>
    </source>
</evidence>
<dbReference type="Gene3D" id="3.30.420.10">
    <property type="entry name" value="Ribonuclease H-like superfamily/Ribonuclease H"/>
    <property type="match status" value="1"/>
</dbReference>
<proteinExistence type="predicted"/>
<sequence>KPSLDRKPMRRRKLKAKEYKEGGSELFGRIVWIDETPIRGNDRRGYKRISLPTYKHYVMAQFRAAFGLNFKGPCGIWTRETKAERDESIKKVRIENQRRKQKAKRKFLKEQKELESRPGYKRKPGRIPKFRWSDLKRSDRGGIDWYNHRETWLKRHLIPFLKSLKEQMGPEFQPMLMEAGAAAHKARCNEEFYEENGIEKLDWVGNSPDLNPIEKAWAWVRKRVALRKPRNFEERCQFWREECEALLQEQINQ</sequence>
<dbReference type="Proteomes" id="UP000275078">
    <property type="component" value="Unassembled WGS sequence"/>
</dbReference>
<protein>
    <recommendedName>
        <fullName evidence="1">Tc1-like transposase DDE domain-containing protein</fullName>
    </recommendedName>
</protein>
<organism evidence="2 3">
    <name type="scientific">Ascobolus immersus RN42</name>
    <dbReference type="NCBI Taxonomy" id="1160509"/>
    <lineage>
        <taxon>Eukaryota</taxon>
        <taxon>Fungi</taxon>
        <taxon>Dikarya</taxon>
        <taxon>Ascomycota</taxon>
        <taxon>Pezizomycotina</taxon>
        <taxon>Pezizomycetes</taxon>
        <taxon>Pezizales</taxon>
        <taxon>Ascobolaceae</taxon>
        <taxon>Ascobolus</taxon>
    </lineage>
</organism>